<evidence type="ECO:0000313" key="2">
    <source>
        <dbReference type="Proteomes" id="UP000195570"/>
    </source>
</evidence>
<dbReference type="Proteomes" id="UP000195570">
    <property type="component" value="Unassembled WGS sequence"/>
</dbReference>
<dbReference type="VEuPathDB" id="TriTrypDB:TEOVI_000810600"/>
<dbReference type="RefSeq" id="XP_067076544.1">
    <property type="nucleotide sequence ID" value="XM_067220443.1"/>
</dbReference>
<accession>A0A1G4HZV4</accession>
<proteinExistence type="predicted"/>
<dbReference type="GeneID" id="92382040"/>
<name>A0A1G4HZV4_TRYEQ</name>
<evidence type="ECO:0000313" key="1">
    <source>
        <dbReference type="EMBL" id="SCU64848.1"/>
    </source>
</evidence>
<sequence length="126" mass="14386">MLTATFPKAYRGLHCFRVFSIFKSVHFQSLVRHATEEGPLHQHETLPLKQFLPSTEHTTTLLCPPPTHLNMLQKAPLSRVSPLLGSTQKVFPFIWSGIMEPSALSLVFSAHYWHETGLFHYVFPIC</sequence>
<reference evidence="1" key="1">
    <citation type="submission" date="2016-09" db="EMBL/GenBank/DDBJ databases">
        <authorList>
            <person name="Hebert L."/>
            <person name="Moumen B."/>
        </authorList>
    </citation>
    <scope>NUCLEOTIDE SEQUENCE [LARGE SCALE GENOMIC DNA]</scope>
    <source>
        <strain evidence="1">OVI</strain>
    </source>
</reference>
<gene>
    <name evidence="1" type="ORF">TEOVI_000810600</name>
</gene>
<dbReference type="EMBL" id="CZPT02000169">
    <property type="protein sequence ID" value="SCU64848.1"/>
    <property type="molecule type" value="Genomic_DNA"/>
</dbReference>
<protein>
    <submittedName>
        <fullName evidence="1">Uncharacterized protein</fullName>
    </submittedName>
</protein>
<comment type="caution">
    <text evidence="1">The sequence shown here is derived from an EMBL/GenBank/DDBJ whole genome shotgun (WGS) entry which is preliminary data.</text>
</comment>
<keyword evidence="2" id="KW-1185">Reference proteome</keyword>
<organism evidence="1 2">
    <name type="scientific">Trypanosoma equiperdum</name>
    <dbReference type="NCBI Taxonomy" id="5694"/>
    <lineage>
        <taxon>Eukaryota</taxon>
        <taxon>Discoba</taxon>
        <taxon>Euglenozoa</taxon>
        <taxon>Kinetoplastea</taxon>
        <taxon>Metakinetoplastina</taxon>
        <taxon>Trypanosomatida</taxon>
        <taxon>Trypanosomatidae</taxon>
        <taxon>Trypanosoma</taxon>
    </lineage>
</organism>
<dbReference type="AlphaFoldDB" id="A0A1G4HZV4"/>